<dbReference type="Proteomes" id="UP000598146">
    <property type="component" value="Unassembled WGS sequence"/>
</dbReference>
<keyword evidence="1" id="KW-0812">Transmembrane</keyword>
<proteinExistence type="predicted"/>
<comment type="caution">
    <text evidence="2">The sequence shown here is derived from an EMBL/GenBank/DDBJ whole genome shotgun (WGS) entry which is preliminary data.</text>
</comment>
<organism evidence="2 3">
    <name type="scientific">Actinoplanes aureus</name>
    <dbReference type="NCBI Taxonomy" id="2792083"/>
    <lineage>
        <taxon>Bacteria</taxon>
        <taxon>Bacillati</taxon>
        <taxon>Actinomycetota</taxon>
        <taxon>Actinomycetes</taxon>
        <taxon>Micromonosporales</taxon>
        <taxon>Micromonosporaceae</taxon>
        <taxon>Actinoplanes</taxon>
    </lineage>
</organism>
<dbReference type="EMBL" id="JADQTO010000017">
    <property type="protein sequence ID" value="MBG0565810.1"/>
    <property type="molecule type" value="Genomic_DNA"/>
</dbReference>
<sequence length="102" mass="10406">MTLWIAIAAVAAGSFLLKAAGPALLGERELPPWSVGVIALLAPALLAGLVVVEVLGRRWADLDWTVPVALIAVVGARLLRAPVLLAVLIGVVTAAALRALTA</sequence>
<dbReference type="Pfam" id="PF05437">
    <property type="entry name" value="AzlD"/>
    <property type="match status" value="1"/>
</dbReference>
<evidence type="ECO:0000256" key="1">
    <source>
        <dbReference type="SAM" id="Phobius"/>
    </source>
</evidence>
<reference evidence="2" key="1">
    <citation type="submission" date="2020-11" db="EMBL/GenBank/DDBJ databases">
        <title>Isolation and identification of active actinomycetes.</title>
        <authorList>
            <person name="Sun X."/>
        </authorList>
    </citation>
    <scope>NUCLEOTIDE SEQUENCE</scope>
    <source>
        <strain evidence="2">NEAU-A11</strain>
    </source>
</reference>
<dbReference type="InterPro" id="IPR008407">
    <property type="entry name" value="Brnchd-chn_aa_trnsp_AzlD"/>
</dbReference>
<keyword evidence="1" id="KW-0472">Membrane</keyword>
<keyword evidence="3" id="KW-1185">Reference proteome</keyword>
<dbReference type="AlphaFoldDB" id="A0A931CJ14"/>
<feature type="transmembrane region" description="Helical" evidence="1">
    <location>
        <begin position="35"/>
        <end position="56"/>
    </location>
</feature>
<gene>
    <name evidence="2" type="ORF">I4J89_30605</name>
</gene>
<accession>A0A931CJ14</accession>
<name>A0A931CJ14_9ACTN</name>
<keyword evidence="1" id="KW-1133">Transmembrane helix</keyword>
<feature type="transmembrane region" description="Helical" evidence="1">
    <location>
        <begin position="68"/>
        <end position="97"/>
    </location>
</feature>
<evidence type="ECO:0000313" key="2">
    <source>
        <dbReference type="EMBL" id="MBG0565810.1"/>
    </source>
</evidence>
<protein>
    <submittedName>
        <fullName evidence="2">AzlD domain-containing protein</fullName>
    </submittedName>
</protein>
<evidence type="ECO:0000313" key="3">
    <source>
        <dbReference type="Proteomes" id="UP000598146"/>
    </source>
</evidence>
<dbReference type="RefSeq" id="WP_196417593.1">
    <property type="nucleotide sequence ID" value="NZ_JADQTO010000017.1"/>
</dbReference>